<feature type="domain" description="NHR" evidence="1">
    <location>
        <begin position="619"/>
        <end position="785"/>
    </location>
</feature>
<protein>
    <recommendedName>
        <fullName evidence="1">NHR domain-containing protein</fullName>
    </recommendedName>
</protein>
<dbReference type="PROSITE" id="PS51065">
    <property type="entry name" value="NHR"/>
    <property type="match status" value="6"/>
</dbReference>
<dbReference type="FunFam" id="2.60.120.920:FF:000014">
    <property type="entry name" value="neuralized-like protein 4 isoform X2"/>
    <property type="match status" value="1"/>
</dbReference>
<dbReference type="Pfam" id="PF07177">
    <property type="entry name" value="Neuralized"/>
    <property type="match status" value="6"/>
</dbReference>
<dbReference type="STRING" id="400727.A0A2T7PUL8"/>
<feature type="domain" description="NHR" evidence="1">
    <location>
        <begin position="1022"/>
        <end position="1185"/>
    </location>
</feature>
<evidence type="ECO:0000313" key="2">
    <source>
        <dbReference type="EMBL" id="PVD37090.1"/>
    </source>
</evidence>
<feature type="domain" description="NHR" evidence="1">
    <location>
        <begin position="818"/>
        <end position="986"/>
    </location>
</feature>
<proteinExistence type="predicted"/>
<dbReference type="PANTHER" id="PTHR12429">
    <property type="entry name" value="NEURALIZED"/>
    <property type="match status" value="1"/>
</dbReference>
<reference evidence="2 3" key="1">
    <citation type="submission" date="2018-04" db="EMBL/GenBank/DDBJ databases">
        <title>The genome of golden apple snail Pomacea canaliculata provides insight into stress tolerance and invasive adaptation.</title>
        <authorList>
            <person name="Liu C."/>
            <person name="Liu B."/>
            <person name="Ren Y."/>
            <person name="Zhang Y."/>
            <person name="Wang H."/>
            <person name="Li S."/>
            <person name="Jiang F."/>
            <person name="Yin L."/>
            <person name="Zhang G."/>
            <person name="Qian W."/>
            <person name="Fan W."/>
        </authorList>
    </citation>
    <scope>NUCLEOTIDE SEQUENCE [LARGE SCALE GENOMIC DNA]</scope>
    <source>
        <strain evidence="2">SZHN2017</strain>
        <tissue evidence="2">Muscle</tissue>
    </source>
</reference>
<sequence>MAAQQPQFHSRTGSLIILSNNNRTAQRNHPAQEFNNGVVLSAEPLRDNVIFEVCIVKKVNSWSGSIEIGVTTCNPDTLTLPFSATGLREGTWIMSGTSLLRDGQTTSEQYGVDLDQLGEGDRVGVMRTLQGELHFFVNGEDQGSVPYSRIPTPIWAVVDLYGKCVQVTITDTTTYQSNRQNALVSCQIANDLANEFLTELSNHIANNLASACEMSDVSLTNDRLTFHERCGSLIKLSNGRRTAERRRPMEEFNNGVVMTNRPLRDDELFEIRLDRLVDKWSGSIEVGITTHNPNTLDFPATMTNMRSRNSNRTIMMSGCGILTNGKGTRREYGQFNLDELTEGDRIGLIRKNTGCLHYYINGMDQGLAAANCPSPVWGVVDLYGMAVKVTILDFHDPSYPNNPPAPERRANSLFRHYPDLYDEEALEEEEEVEKLTFHPRCGGHAAVINAQRTAHRPNALDDFNNGVVLTSRPLRPGEMFEVRLEKMVDKWAGSIEIGVTLHQPQDLDFPSTMTNIRSGTWMMTGNGVMHNGTTVIDEYGQNLDRLKVGDRVGVLRKPNGTLHFFVNGVDQGVAASNVPDNVYGVIDLYGQAAQATIVDQADVLSSPDLDSSVFLDSDELRFHTLHGRNAAVINNGRTAVRTNDTGEFNDAIVMSSRPLRDNELFEVVIEKLVERWSGSLEAGVTMVKPEDIDFPSTMTDIQYDTWMLSGAAIMQDGAIVRNGYPLDLDSISVGTRIGMMRCFDGTLHYFRDGVDMGIACSDIPPGVYAVVDLYGLCAQVSITGGSVIRPADTQVVVTTAVDTTEQSSSPSVLKSGTSHRFSNCCGKNITIKNNGRAACRTRGFSHGVVFSSDPLKYDEVFEVRIDQMAASWSGSLRIGLTTMAISDTTSPAQVPSSADQITSKITWIVSGTTVQKCGALIKDNYAPALERLQIGTRIGVRHCSDGTMHMCLNGEDLGVAASNIPKNVFAVVDLYGAVESVTITSSALAESFTSLLSLADDLVTDRNVQDQDQDEDTSVQSSLCFHSNHGKNIMLSDGQHTARRLASYNQGIVVSAVPLPRNQLLQVRIEMLDPQWSGSLQVGVIGFPPDRLSFPGTATAIKKSAIVLQGHAVFACGIKSKEHYGCDLTTIGLGHTIGILVDSHACLHVYVDGQDQGVAYKDVPQPCYGLFDLYGQCTKVTISKGEDVCTPSVAVEEREKADLEDVVKEKVLVRHPSISLTLSRICEYFNICTRLKASLGLPDGYFDSQQMTCFCEACHKLRGDDLYHKRGDPPRDYALPYGWCRFALRPQCKAHSLNVAEKWHTAYHGTRLDLVRRILDHGDLLSPGDTGSVGSILLPQPQVYTEKSRPENLGSQPIFFSPTLRYAGSADFCPKHKFHDPRNRKIYQARVAFQIWVKPGSYKVGGQAQGSGEDIAQQVDPHFRNSELAWSTKEKGSLMLHALLLKVE</sequence>
<dbReference type="CDD" id="cd12887">
    <property type="entry name" value="SPRY_NHR_like"/>
    <property type="match status" value="6"/>
</dbReference>
<dbReference type="FunFam" id="2.60.120.920:FF:000001">
    <property type="entry name" value="neuralized-like protein 4 isoform X1"/>
    <property type="match status" value="5"/>
</dbReference>
<keyword evidence="3" id="KW-1185">Reference proteome</keyword>
<dbReference type="InterPro" id="IPR037962">
    <property type="entry name" value="Neuralized"/>
</dbReference>
<evidence type="ECO:0000313" key="3">
    <source>
        <dbReference type="Proteomes" id="UP000245119"/>
    </source>
</evidence>
<evidence type="ECO:0000259" key="1">
    <source>
        <dbReference type="PROSITE" id="PS51065"/>
    </source>
</evidence>
<feature type="domain" description="NHR" evidence="1">
    <location>
        <begin position="434"/>
        <end position="600"/>
    </location>
</feature>
<gene>
    <name evidence="2" type="ORF">C0Q70_04083</name>
</gene>
<dbReference type="InterPro" id="IPR043136">
    <property type="entry name" value="B30.2/SPRY_sf"/>
</dbReference>
<dbReference type="SUPFAM" id="SSF49899">
    <property type="entry name" value="Concanavalin A-like lectins/glucanases"/>
    <property type="match status" value="2"/>
</dbReference>
<dbReference type="PANTHER" id="PTHR12429:SF14">
    <property type="entry name" value="NEURALIZED-LIKE PROTEIN 4"/>
    <property type="match status" value="1"/>
</dbReference>
<name>A0A2T7PUL8_POMCA</name>
<dbReference type="GO" id="GO:0061630">
    <property type="term" value="F:ubiquitin protein ligase activity"/>
    <property type="evidence" value="ECO:0007669"/>
    <property type="project" value="TreeGrafter"/>
</dbReference>
<feature type="domain" description="NHR" evidence="1">
    <location>
        <begin position="223"/>
        <end position="394"/>
    </location>
</feature>
<dbReference type="Gene3D" id="2.60.120.920">
    <property type="match status" value="6"/>
</dbReference>
<feature type="domain" description="NHR" evidence="1">
    <location>
        <begin position="5"/>
        <end position="172"/>
    </location>
</feature>
<dbReference type="OrthoDB" id="49113at2759"/>
<comment type="caution">
    <text evidence="2">The sequence shown here is derived from an EMBL/GenBank/DDBJ whole genome shotgun (WGS) entry which is preliminary data.</text>
</comment>
<dbReference type="EMBL" id="PZQS01000002">
    <property type="protein sequence ID" value="PVD37090.1"/>
    <property type="molecule type" value="Genomic_DNA"/>
</dbReference>
<dbReference type="Proteomes" id="UP000245119">
    <property type="component" value="Linkage Group LG2"/>
</dbReference>
<organism evidence="2 3">
    <name type="scientific">Pomacea canaliculata</name>
    <name type="common">Golden apple snail</name>
    <dbReference type="NCBI Taxonomy" id="400727"/>
    <lineage>
        <taxon>Eukaryota</taxon>
        <taxon>Metazoa</taxon>
        <taxon>Spiralia</taxon>
        <taxon>Lophotrochozoa</taxon>
        <taxon>Mollusca</taxon>
        <taxon>Gastropoda</taxon>
        <taxon>Caenogastropoda</taxon>
        <taxon>Architaenioglossa</taxon>
        <taxon>Ampullarioidea</taxon>
        <taxon>Ampullariidae</taxon>
        <taxon>Pomacea</taxon>
    </lineage>
</organism>
<dbReference type="InterPro" id="IPR013320">
    <property type="entry name" value="ConA-like_dom_sf"/>
</dbReference>
<dbReference type="InterPro" id="IPR006573">
    <property type="entry name" value="NHR_dom"/>
</dbReference>
<dbReference type="SMART" id="SM00588">
    <property type="entry name" value="NEUZ"/>
    <property type="match status" value="6"/>
</dbReference>
<accession>A0A2T7PUL8</accession>